<evidence type="ECO:0000259" key="2">
    <source>
        <dbReference type="Pfam" id="PF02517"/>
    </source>
</evidence>
<dbReference type="InterPro" id="IPR052710">
    <property type="entry name" value="CAAX_protease"/>
</dbReference>
<keyword evidence="1" id="KW-1133">Transmembrane helix</keyword>
<feature type="transmembrane region" description="Helical" evidence="1">
    <location>
        <begin position="60"/>
        <end position="78"/>
    </location>
</feature>
<dbReference type="PANTHER" id="PTHR36435">
    <property type="entry name" value="SLR1288 PROTEIN"/>
    <property type="match status" value="1"/>
</dbReference>
<dbReference type="InterPro" id="IPR003675">
    <property type="entry name" value="Rce1/LyrA-like_dom"/>
</dbReference>
<dbReference type="AlphaFoldDB" id="A0A9D2N7J2"/>
<reference evidence="3" key="1">
    <citation type="journal article" date="2021" name="PeerJ">
        <title>Extensive microbial diversity within the chicken gut microbiome revealed by metagenomics and culture.</title>
        <authorList>
            <person name="Gilroy R."/>
            <person name="Ravi A."/>
            <person name="Getino M."/>
            <person name="Pursley I."/>
            <person name="Horton D.L."/>
            <person name="Alikhan N.F."/>
            <person name="Baker D."/>
            <person name="Gharbi K."/>
            <person name="Hall N."/>
            <person name="Watson M."/>
            <person name="Adriaenssens E.M."/>
            <person name="Foster-Nyarko E."/>
            <person name="Jarju S."/>
            <person name="Secka A."/>
            <person name="Antonio M."/>
            <person name="Oren A."/>
            <person name="Chaudhuri R.R."/>
            <person name="La Ragione R."/>
            <person name="Hildebrand F."/>
            <person name="Pallen M.J."/>
        </authorList>
    </citation>
    <scope>NUCLEOTIDE SEQUENCE</scope>
    <source>
        <strain evidence="3">ChiSxjej6B18-287</strain>
    </source>
</reference>
<protein>
    <submittedName>
        <fullName evidence="3">CPBP family intramembrane metalloprotease</fullName>
    </submittedName>
</protein>
<keyword evidence="1" id="KW-0812">Transmembrane</keyword>
<dbReference type="Pfam" id="PF02517">
    <property type="entry name" value="Rce1-like"/>
    <property type="match status" value="1"/>
</dbReference>
<keyword evidence="3" id="KW-0482">Metalloprotease</keyword>
<reference evidence="3" key="2">
    <citation type="submission" date="2021-04" db="EMBL/GenBank/DDBJ databases">
        <authorList>
            <person name="Gilroy R."/>
        </authorList>
    </citation>
    <scope>NUCLEOTIDE SEQUENCE</scope>
    <source>
        <strain evidence="3">ChiSxjej6B18-287</strain>
    </source>
</reference>
<dbReference type="Proteomes" id="UP000823893">
    <property type="component" value="Unassembled WGS sequence"/>
</dbReference>
<evidence type="ECO:0000256" key="1">
    <source>
        <dbReference type="SAM" id="Phobius"/>
    </source>
</evidence>
<dbReference type="GO" id="GO:0008237">
    <property type="term" value="F:metallopeptidase activity"/>
    <property type="evidence" value="ECO:0007669"/>
    <property type="project" value="UniProtKB-KW"/>
</dbReference>
<dbReference type="GO" id="GO:0004175">
    <property type="term" value="F:endopeptidase activity"/>
    <property type="evidence" value="ECO:0007669"/>
    <property type="project" value="UniProtKB-ARBA"/>
</dbReference>
<feature type="domain" description="CAAX prenyl protease 2/Lysostaphin resistance protein A-like" evidence="2">
    <location>
        <begin position="145"/>
        <end position="231"/>
    </location>
</feature>
<dbReference type="GO" id="GO:0080120">
    <property type="term" value="P:CAAX-box protein maturation"/>
    <property type="evidence" value="ECO:0007669"/>
    <property type="project" value="UniProtKB-ARBA"/>
</dbReference>
<evidence type="ECO:0000313" key="4">
    <source>
        <dbReference type="Proteomes" id="UP000823893"/>
    </source>
</evidence>
<gene>
    <name evidence="3" type="ORF">H9935_14780</name>
</gene>
<proteinExistence type="predicted"/>
<keyword evidence="3" id="KW-0645">Protease</keyword>
<sequence length="239" mass="25975">MMEKGRALGLSLMPVLMWLFVQCAVVLGFPSIMNWLGSVLSALGADTGGFYSFLEINDTYCIYILMDALVLIPGVLWFRRLPAREEKKQGGFFGISPGGVLLLVLAGLALQLLSNFLLTMIFTAFPELMESYSQVLENLGMYSPTVLSLLYTAAVAPLAEELLFRGLTLRILEEAFPFWAANLLQALYFGLIHGNLVQGGYAFGAGMLLGYLVKKKGTLAAGILCHFGVNFSGVILGLL</sequence>
<dbReference type="PANTHER" id="PTHR36435:SF1">
    <property type="entry name" value="CAAX AMINO TERMINAL PROTEASE FAMILY PROTEIN"/>
    <property type="match status" value="1"/>
</dbReference>
<comment type="caution">
    <text evidence="3">The sequence shown here is derived from an EMBL/GenBank/DDBJ whole genome shotgun (WGS) entry which is preliminary data.</text>
</comment>
<dbReference type="EMBL" id="DWWV01000202">
    <property type="protein sequence ID" value="HJC12032.1"/>
    <property type="molecule type" value="Genomic_DNA"/>
</dbReference>
<accession>A0A9D2N7J2</accession>
<evidence type="ECO:0000313" key="3">
    <source>
        <dbReference type="EMBL" id="HJC12032.1"/>
    </source>
</evidence>
<feature type="transmembrane region" description="Helical" evidence="1">
    <location>
        <begin position="217"/>
        <end position="238"/>
    </location>
</feature>
<keyword evidence="1" id="KW-0472">Membrane</keyword>
<keyword evidence="3" id="KW-0378">Hydrolase</keyword>
<name>A0A9D2N7J2_9FIRM</name>
<organism evidence="3 4">
    <name type="scientific">Candidatus Blautia merdigallinarum</name>
    <dbReference type="NCBI Taxonomy" id="2838495"/>
    <lineage>
        <taxon>Bacteria</taxon>
        <taxon>Bacillati</taxon>
        <taxon>Bacillota</taxon>
        <taxon>Clostridia</taxon>
        <taxon>Lachnospirales</taxon>
        <taxon>Lachnospiraceae</taxon>
        <taxon>Blautia</taxon>
    </lineage>
</organism>
<feature type="transmembrane region" description="Helical" evidence="1">
    <location>
        <begin position="99"/>
        <end position="125"/>
    </location>
</feature>